<feature type="transmembrane region" description="Helical" evidence="8">
    <location>
        <begin position="425"/>
        <end position="446"/>
    </location>
</feature>
<dbReference type="Gene3D" id="1.20.1250.20">
    <property type="entry name" value="MFS general substrate transporter like domains"/>
    <property type="match status" value="1"/>
</dbReference>
<evidence type="ECO:0000256" key="3">
    <source>
        <dbReference type="ARBA" id="ARBA00022448"/>
    </source>
</evidence>
<organism evidence="10 11">
    <name type="scientific">Streptacidiphilus jiangxiensis</name>
    <dbReference type="NCBI Taxonomy" id="235985"/>
    <lineage>
        <taxon>Bacteria</taxon>
        <taxon>Bacillati</taxon>
        <taxon>Actinomycetota</taxon>
        <taxon>Actinomycetes</taxon>
        <taxon>Kitasatosporales</taxon>
        <taxon>Streptomycetaceae</taxon>
        <taxon>Streptacidiphilus</taxon>
    </lineage>
</organism>
<dbReference type="InterPro" id="IPR036259">
    <property type="entry name" value="MFS_trans_sf"/>
</dbReference>
<evidence type="ECO:0000313" key="11">
    <source>
        <dbReference type="Proteomes" id="UP000183015"/>
    </source>
</evidence>
<feature type="transmembrane region" description="Helical" evidence="8">
    <location>
        <begin position="231"/>
        <end position="249"/>
    </location>
</feature>
<evidence type="ECO:0000256" key="5">
    <source>
        <dbReference type="ARBA" id="ARBA00022989"/>
    </source>
</evidence>
<protein>
    <recommendedName>
        <fullName evidence="8">Nitrate/nitrite transporter</fullName>
    </recommendedName>
</protein>
<keyword evidence="4 8" id="KW-0812">Transmembrane</keyword>
<feature type="transmembrane region" description="Helical" evidence="8">
    <location>
        <begin position="339"/>
        <end position="361"/>
    </location>
</feature>
<feature type="transmembrane region" description="Helical" evidence="8">
    <location>
        <begin position="144"/>
        <end position="166"/>
    </location>
</feature>
<feature type="transmembrane region" description="Helical" evidence="8">
    <location>
        <begin position="367"/>
        <end position="389"/>
    </location>
</feature>
<accession>A0A1H7FJ35</accession>
<evidence type="ECO:0000256" key="4">
    <source>
        <dbReference type="ARBA" id="ARBA00022692"/>
    </source>
</evidence>
<dbReference type="SUPFAM" id="SSF103473">
    <property type="entry name" value="MFS general substrate transporter"/>
    <property type="match status" value="1"/>
</dbReference>
<dbReference type="InterPro" id="IPR004737">
    <property type="entry name" value="NO3_transporter_NarK/NarU-like"/>
</dbReference>
<keyword evidence="5 8" id="KW-1133">Transmembrane helix</keyword>
<keyword evidence="6 8" id="KW-0534">Nitrate assimilation</keyword>
<dbReference type="NCBIfam" id="TIGR00886">
    <property type="entry name" value="2A0108"/>
    <property type="match status" value="1"/>
</dbReference>
<gene>
    <name evidence="10" type="ORF">SAMN05414137_101280</name>
</gene>
<keyword evidence="8" id="KW-1003">Cell membrane</keyword>
<dbReference type="STRING" id="235985.SAMN05414137_101280"/>
<feature type="transmembrane region" description="Helical" evidence="8">
    <location>
        <begin position="270"/>
        <end position="294"/>
    </location>
</feature>
<feature type="transmembrane region" description="Helical" evidence="8">
    <location>
        <begin position="52"/>
        <end position="69"/>
    </location>
</feature>
<dbReference type="Proteomes" id="UP000183015">
    <property type="component" value="Unassembled WGS sequence"/>
</dbReference>
<dbReference type="Pfam" id="PF07690">
    <property type="entry name" value="MFS_1"/>
    <property type="match status" value="1"/>
</dbReference>
<keyword evidence="11" id="KW-1185">Reference proteome</keyword>
<dbReference type="OrthoDB" id="9771451at2"/>
<name>A0A1H7FJ35_STRJI</name>
<feature type="transmembrane region" description="Helical" evidence="8">
    <location>
        <begin position="306"/>
        <end position="327"/>
    </location>
</feature>
<dbReference type="EMBL" id="FOAZ01000001">
    <property type="protein sequence ID" value="SEK25968.1"/>
    <property type="molecule type" value="Genomic_DNA"/>
</dbReference>
<evidence type="ECO:0000256" key="8">
    <source>
        <dbReference type="RuleBase" id="RU366033"/>
    </source>
</evidence>
<dbReference type="GO" id="GO:0042128">
    <property type="term" value="P:nitrate assimilation"/>
    <property type="evidence" value="ECO:0007669"/>
    <property type="project" value="UniProtKB-UniRule"/>
</dbReference>
<feature type="transmembrane region" description="Helical" evidence="8">
    <location>
        <begin position="452"/>
        <end position="472"/>
    </location>
</feature>
<proteinExistence type="inferred from homology"/>
<dbReference type="GO" id="GO:0015113">
    <property type="term" value="F:nitrite transmembrane transporter activity"/>
    <property type="evidence" value="ECO:0007669"/>
    <property type="project" value="InterPro"/>
</dbReference>
<dbReference type="AlphaFoldDB" id="A0A1H7FJ35"/>
<evidence type="ECO:0000256" key="6">
    <source>
        <dbReference type="ARBA" id="ARBA00023063"/>
    </source>
</evidence>
<dbReference type="CDD" id="cd17341">
    <property type="entry name" value="MFS_NRT2_like"/>
    <property type="match status" value="1"/>
</dbReference>
<keyword evidence="7 8" id="KW-0472">Membrane</keyword>
<sequence length="481" mass="51651">MQKLSQRTAAEPEAVPGPDQAQYRPGRTITDWKPEDEAFWLTRGRRVAARNLWISVPALLLGFVVWQVWSVTVVNLQAVGFPFSASQLFWLTAVPGITGGTLRIVYTFAMPLVGGRRWTAFSTVVLVLPLLWLGFAVQDTSTPYWVMLLIAALCGMGGANFASSMVNIGFFYPKRLKGNALGINGGLGNLGVSVVQLVAPLVVTAGVLLAPAGGPQVKKAGGGQVWLQNGAFLWIPLLLVMAGLAWFLMNDLKASAAPFRKQRVVFKRSNTWLMTWLYVGTFGSFIGFAAALPLLIKTTFTPIDPAYSATTYAWLGPLCGALTRWGGGWLADRIGGAKVTLISFAGMAASIVAVIAFLPSGGSQGNFWGFLIAFLCAFSFSGLGNGSTFQQIPVIFRNRALRAVRGQDEAAQAAALRQAEMESGAVTGFSSAIAAYGFFFIPAMFANFSVTSALWSFVAFYASCLAICWLRYARRGAPDPS</sequence>
<comment type="similarity">
    <text evidence="2 8">Belongs to the major facilitator superfamily. Nitrate/nitrite porter (TC 2.A.1.8) family.</text>
</comment>
<reference evidence="11" key="1">
    <citation type="submission" date="2016-10" db="EMBL/GenBank/DDBJ databases">
        <authorList>
            <person name="Varghese N."/>
        </authorList>
    </citation>
    <scope>NUCLEOTIDE SEQUENCE [LARGE SCALE GENOMIC DNA]</scope>
    <source>
        <strain evidence="11">DSM 45096 / BCRC 16803 / CGMCC 4.1857 / CIP 109030 / JCM 12277 / KCTC 19219 / NBRC 100920 / 33214</strain>
    </source>
</reference>
<evidence type="ECO:0000256" key="2">
    <source>
        <dbReference type="ARBA" id="ARBA00008432"/>
    </source>
</evidence>
<keyword evidence="3 8" id="KW-0813">Transport</keyword>
<feature type="transmembrane region" description="Helical" evidence="8">
    <location>
        <begin position="187"/>
        <end position="211"/>
    </location>
</feature>
<dbReference type="GO" id="GO:0015112">
    <property type="term" value="F:nitrate transmembrane transporter activity"/>
    <property type="evidence" value="ECO:0007669"/>
    <property type="project" value="UniProtKB-UniRule"/>
</dbReference>
<feature type="transmembrane region" description="Helical" evidence="8">
    <location>
        <begin position="118"/>
        <end position="138"/>
    </location>
</feature>
<dbReference type="eggNOG" id="COG2223">
    <property type="taxonomic scope" value="Bacteria"/>
</dbReference>
<dbReference type="PANTHER" id="PTHR23515">
    <property type="entry name" value="HIGH-AFFINITY NITRATE TRANSPORTER 2.3"/>
    <property type="match status" value="1"/>
</dbReference>
<dbReference type="RefSeq" id="WP_082014693.1">
    <property type="nucleotide sequence ID" value="NZ_BBPN01000002.1"/>
</dbReference>
<feature type="transmembrane region" description="Helical" evidence="8">
    <location>
        <begin position="89"/>
        <end position="106"/>
    </location>
</feature>
<dbReference type="GO" id="GO:0005886">
    <property type="term" value="C:plasma membrane"/>
    <property type="evidence" value="ECO:0007669"/>
    <property type="project" value="UniProtKB-SubCell"/>
</dbReference>
<comment type="subcellular location">
    <subcellularLocation>
        <location evidence="8">Cell membrane</location>
        <topology evidence="8">Multi-pass membrane protein</topology>
    </subcellularLocation>
    <subcellularLocation>
        <location evidence="1">Membrane</location>
        <topology evidence="1">Multi-pass membrane protein</topology>
    </subcellularLocation>
</comment>
<evidence type="ECO:0000313" key="10">
    <source>
        <dbReference type="EMBL" id="SEK25968.1"/>
    </source>
</evidence>
<dbReference type="InterPro" id="IPR011701">
    <property type="entry name" value="MFS"/>
</dbReference>
<evidence type="ECO:0000256" key="7">
    <source>
        <dbReference type="ARBA" id="ARBA00023136"/>
    </source>
</evidence>
<dbReference type="InterPro" id="IPR044772">
    <property type="entry name" value="NO3_transporter"/>
</dbReference>
<feature type="region of interest" description="Disordered" evidence="9">
    <location>
        <begin position="1"/>
        <end position="27"/>
    </location>
</feature>
<evidence type="ECO:0000256" key="9">
    <source>
        <dbReference type="SAM" id="MobiDB-lite"/>
    </source>
</evidence>
<evidence type="ECO:0000256" key="1">
    <source>
        <dbReference type="ARBA" id="ARBA00004141"/>
    </source>
</evidence>